<evidence type="ECO:0000313" key="2">
    <source>
        <dbReference type="Proteomes" id="UP000615796"/>
    </source>
</evidence>
<organism evidence="1 2">
    <name type="scientific">Vibrio metschnikovii</name>
    <dbReference type="NCBI Taxonomy" id="28172"/>
    <lineage>
        <taxon>Bacteria</taxon>
        <taxon>Pseudomonadati</taxon>
        <taxon>Pseudomonadota</taxon>
        <taxon>Gammaproteobacteria</taxon>
        <taxon>Vibrionales</taxon>
        <taxon>Vibrionaceae</taxon>
        <taxon>Vibrio</taxon>
    </lineage>
</organism>
<dbReference type="InterPro" id="IPR052022">
    <property type="entry name" value="26kDa_periplasmic_antigen"/>
</dbReference>
<dbReference type="InterPro" id="IPR007497">
    <property type="entry name" value="SIMPL/DUF541"/>
</dbReference>
<dbReference type="GO" id="GO:0006974">
    <property type="term" value="P:DNA damage response"/>
    <property type="evidence" value="ECO:0007669"/>
    <property type="project" value="TreeGrafter"/>
</dbReference>
<evidence type="ECO:0000313" key="1">
    <source>
        <dbReference type="EMBL" id="MBC5849443.1"/>
    </source>
</evidence>
<keyword evidence="2" id="KW-1185">Reference proteome</keyword>
<dbReference type="Gene3D" id="3.30.110.170">
    <property type="entry name" value="Protein of unknown function (DUF541), domain 1"/>
    <property type="match status" value="1"/>
</dbReference>
<gene>
    <name evidence="1" type="ORF">H8Q88_00490</name>
</gene>
<name>A0A9X0R5U8_VIBME</name>
<comment type="caution">
    <text evidence="1">The sequence shown here is derived from an EMBL/GenBank/DDBJ whole genome shotgun (WGS) entry which is preliminary data.</text>
</comment>
<dbReference type="PANTHER" id="PTHR34387">
    <property type="entry name" value="SLR1258 PROTEIN"/>
    <property type="match status" value="1"/>
</dbReference>
<dbReference type="Pfam" id="PF04402">
    <property type="entry name" value="SIMPL"/>
    <property type="match status" value="1"/>
</dbReference>
<reference evidence="1" key="1">
    <citation type="submission" date="2020-08" db="EMBL/GenBank/DDBJ databases">
        <title>Genome Sequencing and Pan-Genome Analysis of Migratory bird Vibrio Strains, Inner Mongolia.</title>
        <authorList>
            <person name="Zheng L."/>
        </authorList>
    </citation>
    <scope>NUCLEOTIDE SEQUENCE</scope>
    <source>
        <strain evidence="1">M13F</strain>
    </source>
</reference>
<dbReference type="Gene3D" id="3.30.70.2970">
    <property type="entry name" value="Protein of unknown function (DUF541), domain 2"/>
    <property type="match status" value="1"/>
</dbReference>
<dbReference type="Proteomes" id="UP000615796">
    <property type="component" value="Unassembled WGS sequence"/>
</dbReference>
<dbReference type="NCBIfam" id="NF008299">
    <property type="entry name" value="PRK11087.1"/>
    <property type="match status" value="1"/>
</dbReference>
<accession>A0A9X0R5U8</accession>
<protein>
    <submittedName>
        <fullName evidence="1">Oxidative stress defense protein</fullName>
    </submittedName>
</protein>
<dbReference type="AlphaFoldDB" id="A0A9X0R5U8"/>
<dbReference type="PANTHER" id="PTHR34387:SF1">
    <property type="entry name" value="PERIPLASMIC IMMUNOGENIC PROTEIN"/>
    <property type="match status" value="1"/>
</dbReference>
<proteinExistence type="predicted"/>
<dbReference type="EMBL" id="JACRUP010000001">
    <property type="protein sequence ID" value="MBC5849443.1"/>
    <property type="molecule type" value="Genomic_DNA"/>
</dbReference>
<sequence>MSNMKSLRQWLIVLCSLTAVSAQAQQMNFPHIVTSGYGEVIAQPDRAQFSVKVVETTMNAEQAKATVDKVVADFVDSLKQSGVKSEDISSSNLYLTPQYHYPKSGQPELVGYRAQRSVTVEVEKLSALNQYLDLALALGINQVDNVQLKVSEQAKYQQQARMAAIEDAKQKANSLATGFQSKLGPVWRIEYSSITPQPVMMRSVSMADSAEVSQSYQDSTIVIRDRVDVIYKLTH</sequence>